<name>A0A9P9XJ84_9PEZI</name>
<evidence type="ECO:0000313" key="3">
    <source>
        <dbReference type="Proteomes" id="UP001056436"/>
    </source>
</evidence>
<sequence>MSIWNVMLRFQFWAEGLSQSADPEQEIPIVGKRDHSRFGYCLIVDDDYSRSFEAQTGKPAINSLYIKAVDCRPFARHSSDDEGHDTGSGKHDQEDEDSSWMSH</sequence>
<gene>
    <name evidence="2" type="ORF">CABS02_04789</name>
</gene>
<dbReference type="EMBL" id="SDAQ01000020">
    <property type="protein sequence ID" value="KAI3554950.1"/>
    <property type="molecule type" value="Genomic_DNA"/>
</dbReference>
<evidence type="ECO:0000256" key="1">
    <source>
        <dbReference type="SAM" id="MobiDB-lite"/>
    </source>
</evidence>
<accession>A0A9P9XJ84</accession>
<protein>
    <submittedName>
        <fullName evidence="2">Uncharacterized protein</fullName>
    </submittedName>
</protein>
<organism evidence="2 3">
    <name type="scientific">Colletotrichum abscissum</name>
    <dbReference type="NCBI Taxonomy" id="1671311"/>
    <lineage>
        <taxon>Eukaryota</taxon>
        <taxon>Fungi</taxon>
        <taxon>Dikarya</taxon>
        <taxon>Ascomycota</taxon>
        <taxon>Pezizomycotina</taxon>
        <taxon>Sordariomycetes</taxon>
        <taxon>Hypocreomycetidae</taxon>
        <taxon>Glomerellales</taxon>
        <taxon>Glomerellaceae</taxon>
        <taxon>Colletotrichum</taxon>
        <taxon>Colletotrichum acutatum species complex</taxon>
    </lineage>
</organism>
<feature type="region of interest" description="Disordered" evidence="1">
    <location>
        <begin position="76"/>
        <end position="103"/>
    </location>
</feature>
<feature type="compositionally biased region" description="Basic and acidic residues" evidence="1">
    <location>
        <begin position="77"/>
        <end position="93"/>
    </location>
</feature>
<feature type="compositionally biased region" description="Acidic residues" evidence="1">
    <location>
        <begin position="94"/>
        <end position="103"/>
    </location>
</feature>
<keyword evidence="3" id="KW-1185">Reference proteome</keyword>
<evidence type="ECO:0000313" key="2">
    <source>
        <dbReference type="EMBL" id="KAI3554950.1"/>
    </source>
</evidence>
<dbReference type="AlphaFoldDB" id="A0A9P9XJ84"/>
<dbReference type="Proteomes" id="UP001056436">
    <property type="component" value="Unassembled WGS sequence"/>
</dbReference>
<proteinExistence type="predicted"/>
<reference evidence="2" key="1">
    <citation type="submission" date="2019-01" db="EMBL/GenBank/DDBJ databases">
        <title>Colletotrichum abscissum LGMF1257.</title>
        <authorList>
            <person name="Baroncelli R."/>
        </authorList>
    </citation>
    <scope>NUCLEOTIDE SEQUENCE</scope>
    <source>
        <strain evidence="2">Ca142</strain>
    </source>
</reference>
<dbReference type="OrthoDB" id="4831993at2759"/>
<comment type="caution">
    <text evidence="2">The sequence shown here is derived from an EMBL/GenBank/DDBJ whole genome shotgun (WGS) entry which is preliminary data.</text>
</comment>